<reference evidence="2" key="1">
    <citation type="submission" date="2018-05" db="EMBL/GenBank/DDBJ databases">
        <authorList>
            <person name="Lanie J.A."/>
            <person name="Ng W.-L."/>
            <person name="Kazmierczak K.M."/>
            <person name="Andrzejewski T.M."/>
            <person name="Davidsen T.M."/>
            <person name="Wayne K.J."/>
            <person name="Tettelin H."/>
            <person name="Glass J.I."/>
            <person name="Rusch D."/>
            <person name="Podicherti R."/>
            <person name="Tsui H.-C.T."/>
            <person name="Winkler M.E."/>
        </authorList>
    </citation>
    <scope>NUCLEOTIDE SEQUENCE</scope>
</reference>
<accession>A0A381TKG8</accession>
<sequence>LSIIFGQAKYNHPELDWYTFETEHFKIHYHSETEISAREAATVAEFIYPKITQFYEFEPQDKTDLILKDTDDYSNGAAYYYDNKIIIWASPLNFELRGSHRWLQNVITHEFAHIVSLQKSMKMGTHIPGAYFQFMGYEKEKRKDVLYGYPKTLVSYPIPGTIVPPWLAEGVAQFMYDDADWDHWDTHRDMILRDRSINNNLLTFDEMNTFGKKGIGNESTYNAGFALTRYISYKYGSASLKKIMTDLSKPFQFSIDAAIYNILDISGYDLYDDFISTIKDRYDMLIKPIEINHIKPNIIIDEGSTNVFPVWSPDSNRFLYLSNKENDFFGQTDLYLYDLNDNKEQKISGSVFSAPAWNPNGEVVYFSKKPKFPDKNGSKYYDLYEYHLETKKETRITESSRGFSPVFIAQDSSIAYLSTKDGAQDIYQINLKNREINQITEFNDRPIVSSLGYNEKNHSLYFDISTNHYRDIGTISLSDTVYRMVLNNPMWDERNVTFMDNGALIYSNDRSGIFNLYCIDSLNKMQGYITNVYGGAFMPSINKNGKVLYSIYDNGGYKIAIIDSLEFIDESLVGYSPSYYIKNKDHLDPITDLDTSKSSVYVDQFPNMFIMPKLMFDYGTTKPGIYFYSSEILDRLSIFGGISINNLLDSDLFFIFEFNRLFPTLFFETYYLTRNTTDQLEYQDIYEIDSDIKFRMILFRPGLRIPLYGSTLEIFSSWQRYRAFINESLPSEMIEAGAAYDYYRGASINADWKIDIIKPRLDGGINPSNGLKLSAKIDIENNKFIKGLDFSDAGTLVEKFMDNNLVRLQSDFIYHYELPWFERWTTSIHINGGYITNTEVDSFFHFFNGGMSGIKGYPFYSIEGTKTALFDLSFRLPLVREKHIKLGWFILQNSVLGTIFQFGDAWRDKTDQAWKKSVGIQWRVNGFSFYNFPTAIELEIHRGLNKFNRVIKGETYSYGKELRTYFRVLFDF</sequence>
<gene>
    <name evidence="2" type="ORF">METZ01_LOCUS69183</name>
</gene>
<dbReference type="Pfam" id="PF07676">
    <property type="entry name" value="PD40"/>
    <property type="match status" value="1"/>
</dbReference>
<dbReference type="PANTHER" id="PTHR36842">
    <property type="entry name" value="PROTEIN TOLB HOMOLOG"/>
    <property type="match status" value="1"/>
</dbReference>
<protein>
    <recommendedName>
        <fullName evidence="3">Bacterial surface antigen (D15) domain-containing protein</fullName>
    </recommendedName>
</protein>
<dbReference type="Gene3D" id="2.120.10.30">
    <property type="entry name" value="TolB, C-terminal domain"/>
    <property type="match status" value="1"/>
</dbReference>
<dbReference type="AlphaFoldDB" id="A0A381TKG8"/>
<dbReference type="InterPro" id="IPR011659">
    <property type="entry name" value="WD40"/>
</dbReference>
<evidence type="ECO:0000313" key="2">
    <source>
        <dbReference type="EMBL" id="SVA16329.1"/>
    </source>
</evidence>
<dbReference type="EMBL" id="UINC01004714">
    <property type="protein sequence ID" value="SVA16329.1"/>
    <property type="molecule type" value="Genomic_DNA"/>
</dbReference>
<dbReference type="PANTHER" id="PTHR36842:SF1">
    <property type="entry name" value="PROTEIN TOLB"/>
    <property type="match status" value="1"/>
</dbReference>
<dbReference type="SUPFAM" id="SSF82171">
    <property type="entry name" value="DPP6 N-terminal domain-like"/>
    <property type="match status" value="1"/>
</dbReference>
<proteinExistence type="inferred from homology"/>
<evidence type="ECO:0000256" key="1">
    <source>
        <dbReference type="ARBA" id="ARBA00009820"/>
    </source>
</evidence>
<dbReference type="InterPro" id="IPR011042">
    <property type="entry name" value="6-blade_b-propeller_TolB-like"/>
</dbReference>
<organism evidence="2">
    <name type="scientific">marine metagenome</name>
    <dbReference type="NCBI Taxonomy" id="408172"/>
    <lineage>
        <taxon>unclassified sequences</taxon>
        <taxon>metagenomes</taxon>
        <taxon>ecological metagenomes</taxon>
    </lineage>
</organism>
<comment type="similarity">
    <text evidence="1">Belongs to the TolB family.</text>
</comment>
<name>A0A381TKG8_9ZZZZ</name>
<feature type="non-terminal residue" evidence="2">
    <location>
        <position position="1"/>
    </location>
</feature>
<evidence type="ECO:0008006" key="3">
    <source>
        <dbReference type="Google" id="ProtNLM"/>
    </source>
</evidence>